<evidence type="ECO:0000256" key="7">
    <source>
        <dbReference type="ARBA" id="ARBA00022691"/>
    </source>
</evidence>
<keyword evidence="7" id="KW-0949">S-adenosyl-L-methionine</keyword>
<dbReference type="InterPro" id="IPR029063">
    <property type="entry name" value="SAM-dependent_MTases_sf"/>
</dbReference>
<accession>E1ZFC1</accession>
<evidence type="ECO:0000256" key="3">
    <source>
        <dbReference type="ARBA" id="ARBA00012533"/>
    </source>
</evidence>
<dbReference type="GO" id="GO:0018064">
    <property type="term" value="F:protein-L-histidine N-tele-methyltransferase activity"/>
    <property type="evidence" value="ECO:0007669"/>
    <property type="project" value="UniProtKB-EC"/>
</dbReference>
<dbReference type="AlphaFoldDB" id="E1ZFC1"/>
<keyword evidence="8" id="KW-0539">Nucleus</keyword>
<dbReference type="InParanoid" id="E1ZFC1"/>
<feature type="compositionally biased region" description="Low complexity" evidence="10">
    <location>
        <begin position="115"/>
        <end position="128"/>
    </location>
</feature>
<evidence type="ECO:0000256" key="6">
    <source>
        <dbReference type="ARBA" id="ARBA00022679"/>
    </source>
</evidence>
<comment type="similarity">
    <text evidence="9">Belongs to the methyltransferase superfamily. METTL18 family.</text>
</comment>
<dbReference type="OrthoDB" id="1723750at2759"/>
<evidence type="ECO:0000313" key="11">
    <source>
        <dbReference type="EMBL" id="EFN55476.1"/>
    </source>
</evidence>
<dbReference type="EC" id="2.1.1.85" evidence="3"/>
<dbReference type="STRING" id="554065.E1ZFC1"/>
<proteinExistence type="inferred from homology"/>
<feature type="region of interest" description="Disordered" evidence="10">
    <location>
        <begin position="115"/>
        <end position="160"/>
    </location>
</feature>
<dbReference type="SUPFAM" id="SSF53335">
    <property type="entry name" value="S-adenosyl-L-methionine-dependent methyltransferases"/>
    <property type="match status" value="1"/>
</dbReference>
<dbReference type="InterPro" id="IPR019410">
    <property type="entry name" value="Methyltransf_16"/>
</dbReference>
<evidence type="ECO:0000256" key="5">
    <source>
        <dbReference type="ARBA" id="ARBA00022603"/>
    </source>
</evidence>
<dbReference type="Proteomes" id="UP000008141">
    <property type="component" value="Unassembled WGS sequence"/>
</dbReference>
<evidence type="ECO:0000256" key="1">
    <source>
        <dbReference type="ARBA" id="ARBA00004123"/>
    </source>
</evidence>
<dbReference type="FunCoup" id="E1ZFC1">
    <property type="interactions" value="1821"/>
</dbReference>
<keyword evidence="6" id="KW-0808">Transferase</keyword>
<evidence type="ECO:0000256" key="2">
    <source>
        <dbReference type="ARBA" id="ARBA00004496"/>
    </source>
</evidence>
<dbReference type="EMBL" id="GL433844">
    <property type="protein sequence ID" value="EFN55476.1"/>
    <property type="molecule type" value="Genomic_DNA"/>
</dbReference>
<dbReference type="Gene3D" id="3.40.50.150">
    <property type="entry name" value="Vaccinia Virus protein VP39"/>
    <property type="match status" value="1"/>
</dbReference>
<name>E1ZFC1_CHLVA</name>
<evidence type="ECO:0000256" key="10">
    <source>
        <dbReference type="SAM" id="MobiDB-lite"/>
    </source>
</evidence>
<evidence type="ECO:0000313" key="12">
    <source>
        <dbReference type="Proteomes" id="UP000008141"/>
    </source>
</evidence>
<protein>
    <recommendedName>
        <fullName evidence="3">protein-histidine N-methyltransferase</fullName>
        <ecNumber evidence="3">2.1.1.85</ecNumber>
    </recommendedName>
</protein>
<sequence length="364" mass="38251">MFRFGFADPAVQQAGDAPLAVDEAGAGAGEDAIGAEEVLASEAKPTGALETLAVSPQLSLFKASGVVSNAQAASLLADDRLEENDLIEGVYEGGFKSWEGGVDLAQLLAAALLQQQQQQEEGQQQQERQPPPPPQVEDEPAGQGPQEERQQEGAAGPPPVQLSAESRVMELGCGHGLPGLVALWAGAEVHFQDYNRSVLSRLTIPNVAANAGAWATRRAAAAASPGASASSPAQQPPRARYFAGSWEALPAVLEGLGLVGSYDMVLTAETIYSLEAMRSLYRCIKACLRPGAGVAYVAAKSYYFGVGGGTAAFRQLVEADGVFACRAVAVVDDGVSNKREVLELAPQRRQGQARDEQRQERAPR</sequence>
<gene>
    <name evidence="11" type="ORF">CHLNCDRAFT_133833</name>
</gene>
<dbReference type="PANTHER" id="PTHR14614">
    <property type="entry name" value="HEPATOCELLULAR CARCINOMA-ASSOCIATED ANTIGEN"/>
    <property type="match status" value="1"/>
</dbReference>
<dbReference type="RefSeq" id="XP_005847578.1">
    <property type="nucleotide sequence ID" value="XM_005847516.1"/>
</dbReference>
<dbReference type="eggNOG" id="KOG2920">
    <property type="taxonomic scope" value="Eukaryota"/>
</dbReference>
<reference evidence="11 12" key="1">
    <citation type="journal article" date="2010" name="Plant Cell">
        <title>The Chlorella variabilis NC64A genome reveals adaptation to photosymbiosis, coevolution with viruses, and cryptic sex.</title>
        <authorList>
            <person name="Blanc G."/>
            <person name="Duncan G."/>
            <person name="Agarkova I."/>
            <person name="Borodovsky M."/>
            <person name="Gurnon J."/>
            <person name="Kuo A."/>
            <person name="Lindquist E."/>
            <person name="Lucas S."/>
            <person name="Pangilinan J."/>
            <person name="Polle J."/>
            <person name="Salamov A."/>
            <person name="Terry A."/>
            <person name="Yamada T."/>
            <person name="Dunigan D.D."/>
            <person name="Grigoriev I.V."/>
            <person name="Claverie J.M."/>
            <person name="Van Etten J.L."/>
        </authorList>
    </citation>
    <scope>NUCLEOTIDE SEQUENCE [LARGE SCALE GENOMIC DNA]</scope>
    <source>
        <strain evidence="11 12">NC64A</strain>
    </source>
</reference>
<evidence type="ECO:0000256" key="4">
    <source>
        <dbReference type="ARBA" id="ARBA00022490"/>
    </source>
</evidence>
<dbReference type="PANTHER" id="PTHR14614:SF39">
    <property type="entry name" value="HISTIDINE PROTEIN METHYLTRANSFERASE 1 HOMOLOG"/>
    <property type="match status" value="1"/>
</dbReference>
<evidence type="ECO:0000256" key="9">
    <source>
        <dbReference type="ARBA" id="ARBA00038126"/>
    </source>
</evidence>
<dbReference type="OMA" id="FECAAMM"/>
<dbReference type="GeneID" id="17354871"/>
<keyword evidence="5" id="KW-0489">Methyltransferase</keyword>
<keyword evidence="4" id="KW-0963">Cytoplasm</keyword>
<comment type="subcellular location">
    <subcellularLocation>
        <location evidence="2">Cytoplasm</location>
    </subcellularLocation>
    <subcellularLocation>
        <location evidence="1">Nucleus</location>
    </subcellularLocation>
</comment>
<dbReference type="GO" id="GO:0032259">
    <property type="term" value="P:methylation"/>
    <property type="evidence" value="ECO:0007669"/>
    <property type="project" value="UniProtKB-KW"/>
</dbReference>
<keyword evidence="12" id="KW-1185">Reference proteome</keyword>
<dbReference type="GO" id="GO:0005737">
    <property type="term" value="C:cytoplasm"/>
    <property type="evidence" value="ECO:0007669"/>
    <property type="project" value="UniProtKB-SubCell"/>
</dbReference>
<dbReference type="KEGG" id="cvr:CHLNCDRAFT_133833"/>
<dbReference type="GO" id="GO:0005634">
    <property type="term" value="C:nucleus"/>
    <property type="evidence" value="ECO:0007669"/>
    <property type="project" value="UniProtKB-SubCell"/>
</dbReference>
<organism evidence="12">
    <name type="scientific">Chlorella variabilis</name>
    <name type="common">Green alga</name>
    <dbReference type="NCBI Taxonomy" id="554065"/>
    <lineage>
        <taxon>Eukaryota</taxon>
        <taxon>Viridiplantae</taxon>
        <taxon>Chlorophyta</taxon>
        <taxon>core chlorophytes</taxon>
        <taxon>Trebouxiophyceae</taxon>
        <taxon>Chlorellales</taxon>
        <taxon>Chlorellaceae</taxon>
        <taxon>Chlorella clade</taxon>
        <taxon>Chlorella</taxon>
    </lineage>
</organism>
<evidence type="ECO:0000256" key="8">
    <source>
        <dbReference type="ARBA" id="ARBA00023242"/>
    </source>
</evidence>